<name>A0AAV0ME34_9ROSI</name>
<proteinExistence type="predicted"/>
<protein>
    <submittedName>
        <fullName evidence="1">Uncharacterized protein</fullName>
    </submittedName>
</protein>
<dbReference type="AlphaFoldDB" id="A0AAV0ME34"/>
<evidence type="ECO:0000313" key="2">
    <source>
        <dbReference type="Proteomes" id="UP001154282"/>
    </source>
</evidence>
<accession>A0AAV0ME34</accession>
<evidence type="ECO:0000313" key="1">
    <source>
        <dbReference type="EMBL" id="CAI0444545.1"/>
    </source>
</evidence>
<reference evidence="1" key="1">
    <citation type="submission" date="2022-08" db="EMBL/GenBank/DDBJ databases">
        <authorList>
            <person name="Gutierrez-Valencia J."/>
        </authorList>
    </citation>
    <scope>NUCLEOTIDE SEQUENCE</scope>
</reference>
<sequence>MRGGQEHLLICTGSLVLPPGRRLREWRVV</sequence>
<dbReference type="EMBL" id="CAMGYJ010000007">
    <property type="protein sequence ID" value="CAI0444545.1"/>
    <property type="molecule type" value="Genomic_DNA"/>
</dbReference>
<comment type="caution">
    <text evidence="1">The sequence shown here is derived from an EMBL/GenBank/DDBJ whole genome shotgun (WGS) entry which is preliminary data.</text>
</comment>
<dbReference type="Proteomes" id="UP001154282">
    <property type="component" value="Unassembled WGS sequence"/>
</dbReference>
<keyword evidence="2" id="KW-1185">Reference proteome</keyword>
<gene>
    <name evidence="1" type="ORF">LITE_LOCUS28141</name>
</gene>
<organism evidence="1 2">
    <name type="scientific">Linum tenue</name>
    <dbReference type="NCBI Taxonomy" id="586396"/>
    <lineage>
        <taxon>Eukaryota</taxon>
        <taxon>Viridiplantae</taxon>
        <taxon>Streptophyta</taxon>
        <taxon>Embryophyta</taxon>
        <taxon>Tracheophyta</taxon>
        <taxon>Spermatophyta</taxon>
        <taxon>Magnoliopsida</taxon>
        <taxon>eudicotyledons</taxon>
        <taxon>Gunneridae</taxon>
        <taxon>Pentapetalae</taxon>
        <taxon>rosids</taxon>
        <taxon>fabids</taxon>
        <taxon>Malpighiales</taxon>
        <taxon>Linaceae</taxon>
        <taxon>Linum</taxon>
    </lineage>
</organism>